<name>A0A438EHB9_VITVI</name>
<sequence>MDFLLTCFMSHLDDVVSQIMALGLNNCPLELGAVIINISRDSPINMDADICEKPTQSHNSSFCGEVPITLSAYFLRLRLSALGNRTCDHRKGFNAFKKLLRLTLQGYSINMGQSKLMPHTVQAYSLNGL</sequence>
<reference evidence="1 2" key="1">
    <citation type="journal article" date="2018" name="PLoS Genet.">
        <title>Population sequencing reveals clonal diversity and ancestral inbreeding in the grapevine cultivar Chardonnay.</title>
        <authorList>
            <person name="Roach M.J."/>
            <person name="Johnson D.L."/>
            <person name="Bohlmann J."/>
            <person name="van Vuuren H.J."/>
            <person name="Jones S.J."/>
            <person name="Pretorius I.S."/>
            <person name="Schmidt S.A."/>
            <person name="Borneman A.R."/>
        </authorList>
    </citation>
    <scope>NUCLEOTIDE SEQUENCE [LARGE SCALE GENOMIC DNA]</scope>
    <source>
        <strain evidence="2">cv. Chardonnay</strain>
        <tissue evidence="1">Leaf</tissue>
    </source>
</reference>
<comment type="caution">
    <text evidence="1">The sequence shown here is derived from an EMBL/GenBank/DDBJ whole genome shotgun (WGS) entry which is preliminary data.</text>
</comment>
<evidence type="ECO:0000313" key="1">
    <source>
        <dbReference type="EMBL" id="RVW47117.1"/>
    </source>
</evidence>
<dbReference type="EMBL" id="QGNW01001287">
    <property type="protein sequence ID" value="RVW47117.1"/>
    <property type="molecule type" value="Genomic_DNA"/>
</dbReference>
<dbReference type="AlphaFoldDB" id="A0A438EHB9"/>
<dbReference type="Proteomes" id="UP000288805">
    <property type="component" value="Unassembled WGS sequence"/>
</dbReference>
<accession>A0A438EHB9</accession>
<gene>
    <name evidence="1" type="ORF">CK203_070099</name>
</gene>
<protein>
    <submittedName>
        <fullName evidence="1">Uncharacterized protein</fullName>
    </submittedName>
</protein>
<proteinExistence type="predicted"/>
<evidence type="ECO:0000313" key="2">
    <source>
        <dbReference type="Proteomes" id="UP000288805"/>
    </source>
</evidence>
<organism evidence="1 2">
    <name type="scientific">Vitis vinifera</name>
    <name type="common">Grape</name>
    <dbReference type="NCBI Taxonomy" id="29760"/>
    <lineage>
        <taxon>Eukaryota</taxon>
        <taxon>Viridiplantae</taxon>
        <taxon>Streptophyta</taxon>
        <taxon>Embryophyta</taxon>
        <taxon>Tracheophyta</taxon>
        <taxon>Spermatophyta</taxon>
        <taxon>Magnoliopsida</taxon>
        <taxon>eudicotyledons</taxon>
        <taxon>Gunneridae</taxon>
        <taxon>Pentapetalae</taxon>
        <taxon>rosids</taxon>
        <taxon>Vitales</taxon>
        <taxon>Vitaceae</taxon>
        <taxon>Viteae</taxon>
        <taxon>Vitis</taxon>
    </lineage>
</organism>